<organism evidence="2 3">
    <name type="scientific">Jatropha curcas</name>
    <name type="common">Barbados nut</name>
    <dbReference type="NCBI Taxonomy" id="180498"/>
    <lineage>
        <taxon>Eukaryota</taxon>
        <taxon>Viridiplantae</taxon>
        <taxon>Streptophyta</taxon>
        <taxon>Embryophyta</taxon>
        <taxon>Tracheophyta</taxon>
        <taxon>Spermatophyta</taxon>
        <taxon>Magnoliopsida</taxon>
        <taxon>eudicotyledons</taxon>
        <taxon>Gunneridae</taxon>
        <taxon>Pentapetalae</taxon>
        <taxon>rosids</taxon>
        <taxon>fabids</taxon>
        <taxon>Malpighiales</taxon>
        <taxon>Euphorbiaceae</taxon>
        <taxon>Crotonoideae</taxon>
        <taxon>Jatropheae</taxon>
        <taxon>Jatropha</taxon>
    </lineage>
</organism>
<protein>
    <submittedName>
        <fullName evidence="2">Uncharacterized protein</fullName>
    </submittedName>
</protein>
<proteinExistence type="predicted"/>
<evidence type="ECO:0000313" key="3">
    <source>
        <dbReference type="Proteomes" id="UP000027138"/>
    </source>
</evidence>
<accession>A0A067JU00</accession>
<dbReference type="AlphaFoldDB" id="A0A067JU00"/>
<gene>
    <name evidence="2" type="ORF">JCGZ_22695</name>
</gene>
<evidence type="ECO:0000313" key="2">
    <source>
        <dbReference type="EMBL" id="KDP26253.1"/>
    </source>
</evidence>
<dbReference type="Proteomes" id="UP000027138">
    <property type="component" value="Unassembled WGS sequence"/>
</dbReference>
<evidence type="ECO:0000256" key="1">
    <source>
        <dbReference type="SAM" id="MobiDB-lite"/>
    </source>
</evidence>
<feature type="region of interest" description="Disordered" evidence="1">
    <location>
        <begin position="102"/>
        <end position="130"/>
    </location>
</feature>
<name>A0A067JU00_JATCU</name>
<sequence length="130" mass="14525">MLEMHLVSPYRMSPPSCTYFSIDDYNEVCQLYKAACFKLAKARLSDEHIFVSKNTTKKKTCNAYAMHACNAITNFYKSMPRVDMVPPAGWDRGMQHNGNVGRGAGCQPVIVEETKESGNEDSEETASNMS</sequence>
<keyword evidence="3" id="KW-1185">Reference proteome</keyword>
<dbReference type="EMBL" id="KK914915">
    <property type="protein sequence ID" value="KDP26253.1"/>
    <property type="molecule type" value="Genomic_DNA"/>
</dbReference>
<reference evidence="2 3" key="1">
    <citation type="journal article" date="2014" name="PLoS ONE">
        <title>Global Analysis of Gene Expression Profiles in Physic Nut (Jatropha curcas L.) Seedlings Exposed to Salt Stress.</title>
        <authorList>
            <person name="Zhang L."/>
            <person name="Zhang C."/>
            <person name="Wu P."/>
            <person name="Chen Y."/>
            <person name="Li M."/>
            <person name="Jiang H."/>
            <person name="Wu G."/>
        </authorList>
    </citation>
    <scope>NUCLEOTIDE SEQUENCE [LARGE SCALE GENOMIC DNA]</scope>
    <source>
        <strain evidence="3">cv. GZQX0401</strain>
        <tissue evidence="2">Young leaves</tissue>
    </source>
</reference>